<comment type="caution">
    <text evidence="1">The sequence shown here is derived from an EMBL/GenBank/DDBJ whole genome shotgun (WGS) entry which is preliminary data.</text>
</comment>
<evidence type="ECO:0000313" key="1">
    <source>
        <dbReference type="EMBL" id="GMH30896.1"/>
    </source>
</evidence>
<name>A0AAD3TKN4_NEPGR</name>
<dbReference type="EMBL" id="BSYO01000039">
    <property type="protein sequence ID" value="GMH30896.1"/>
    <property type="molecule type" value="Genomic_DNA"/>
</dbReference>
<evidence type="ECO:0000313" key="2">
    <source>
        <dbReference type="Proteomes" id="UP001279734"/>
    </source>
</evidence>
<organism evidence="1 2">
    <name type="scientific">Nepenthes gracilis</name>
    <name type="common">Slender pitcher plant</name>
    <dbReference type="NCBI Taxonomy" id="150966"/>
    <lineage>
        <taxon>Eukaryota</taxon>
        <taxon>Viridiplantae</taxon>
        <taxon>Streptophyta</taxon>
        <taxon>Embryophyta</taxon>
        <taxon>Tracheophyta</taxon>
        <taxon>Spermatophyta</taxon>
        <taxon>Magnoliopsida</taxon>
        <taxon>eudicotyledons</taxon>
        <taxon>Gunneridae</taxon>
        <taxon>Pentapetalae</taxon>
        <taxon>Caryophyllales</taxon>
        <taxon>Nepenthaceae</taxon>
        <taxon>Nepenthes</taxon>
    </lineage>
</organism>
<keyword evidence="2" id="KW-1185">Reference proteome</keyword>
<protein>
    <submittedName>
        <fullName evidence="1">Uncharacterized protein</fullName>
    </submittedName>
</protein>
<dbReference type="AlphaFoldDB" id="A0AAD3TKN4"/>
<reference evidence="1" key="1">
    <citation type="submission" date="2023-05" db="EMBL/GenBank/DDBJ databases">
        <title>Nepenthes gracilis genome sequencing.</title>
        <authorList>
            <person name="Fukushima K."/>
        </authorList>
    </citation>
    <scope>NUCLEOTIDE SEQUENCE</scope>
    <source>
        <strain evidence="1">SING2019-196</strain>
    </source>
</reference>
<sequence length="68" mass="7861">MTDKVNTKIIVLRLRPILDWIICPGKRASSNGEIHTTIFKWSKSWKWPKEVGSLLREISGVYLDGLKH</sequence>
<accession>A0AAD3TKN4</accession>
<dbReference type="Proteomes" id="UP001279734">
    <property type="component" value="Unassembled WGS sequence"/>
</dbReference>
<proteinExistence type="predicted"/>
<gene>
    <name evidence="1" type="ORF">Nepgr_032739</name>
</gene>